<sequence>MREAKMKVQTLVGKSKMKMRMKENVELGIRESYLGVRGSITLRAGDVFEATKMCGGCKLERDGIRIYATEGFDTLLMEKVKE</sequence>
<proteinExistence type="predicted"/>
<organism evidence="1">
    <name type="scientific">Myoviridae sp. ctiBE32</name>
    <dbReference type="NCBI Taxonomy" id="2826685"/>
    <lineage>
        <taxon>Viruses</taxon>
        <taxon>Duplodnaviria</taxon>
        <taxon>Heunggongvirae</taxon>
        <taxon>Uroviricota</taxon>
        <taxon>Caudoviricetes</taxon>
    </lineage>
</organism>
<reference evidence="1" key="1">
    <citation type="journal article" date="2021" name="Proc. Natl. Acad. Sci. U.S.A.">
        <title>A Catalog of Tens of Thousands of Viruses from Human Metagenomes Reveals Hidden Associations with Chronic Diseases.</title>
        <authorList>
            <person name="Tisza M.J."/>
            <person name="Buck C.B."/>
        </authorList>
    </citation>
    <scope>NUCLEOTIDE SEQUENCE</scope>
    <source>
        <strain evidence="1">CtiBE32</strain>
    </source>
</reference>
<dbReference type="EMBL" id="BK015088">
    <property type="protein sequence ID" value="DAD90533.1"/>
    <property type="molecule type" value="Genomic_DNA"/>
</dbReference>
<evidence type="ECO:0000313" key="1">
    <source>
        <dbReference type="EMBL" id="DAD90533.1"/>
    </source>
</evidence>
<protein>
    <submittedName>
        <fullName evidence="1">Uncharacterized protein</fullName>
    </submittedName>
</protein>
<accession>A0A8S5N6X5</accession>
<name>A0A8S5N6X5_9CAUD</name>